<feature type="DNA-binding region" description="H-T-H motif" evidence="2">
    <location>
        <begin position="43"/>
        <end position="62"/>
    </location>
</feature>
<evidence type="ECO:0000259" key="3">
    <source>
        <dbReference type="PROSITE" id="PS50977"/>
    </source>
</evidence>
<dbReference type="InterPro" id="IPR009057">
    <property type="entry name" value="Homeodomain-like_sf"/>
</dbReference>
<dbReference type="PANTHER" id="PTHR43479:SF11">
    <property type="entry name" value="ACREF_ENVCD OPERON REPRESSOR-RELATED"/>
    <property type="match status" value="1"/>
</dbReference>
<dbReference type="InterPro" id="IPR036271">
    <property type="entry name" value="Tet_transcr_reg_TetR-rel_C_sf"/>
</dbReference>
<accession>A0A1E5L578</accession>
<evidence type="ECO:0000313" key="4">
    <source>
        <dbReference type="EMBL" id="OEH85271.1"/>
    </source>
</evidence>
<name>A0A1E5L578_9FIRM</name>
<dbReference type="SUPFAM" id="SSF48498">
    <property type="entry name" value="Tetracyclin repressor-like, C-terminal domain"/>
    <property type="match status" value="1"/>
</dbReference>
<keyword evidence="5" id="KW-1185">Reference proteome</keyword>
<dbReference type="InterPro" id="IPR001647">
    <property type="entry name" value="HTH_TetR"/>
</dbReference>
<dbReference type="Proteomes" id="UP000095255">
    <property type="component" value="Unassembled WGS sequence"/>
</dbReference>
<dbReference type="PROSITE" id="PS50977">
    <property type="entry name" value="HTH_TETR_2"/>
    <property type="match status" value="1"/>
</dbReference>
<dbReference type="PRINTS" id="PR00455">
    <property type="entry name" value="HTHTETR"/>
</dbReference>
<dbReference type="STRING" id="1390249.BHU72_04020"/>
<organism evidence="4 5">
    <name type="scientific">Desulfuribacillus stibiiarsenatis</name>
    <dbReference type="NCBI Taxonomy" id="1390249"/>
    <lineage>
        <taxon>Bacteria</taxon>
        <taxon>Bacillati</taxon>
        <taxon>Bacillota</taxon>
        <taxon>Desulfuribacillia</taxon>
        <taxon>Desulfuribacillales</taxon>
        <taxon>Desulfuribacillaceae</taxon>
        <taxon>Desulfuribacillus</taxon>
    </lineage>
</organism>
<evidence type="ECO:0000256" key="1">
    <source>
        <dbReference type="ARBA" id="ARBA00023125"/>
    </source>
</evidence>
<comment type="caution">
    <text evidence="4">The sequence shown here is derived from an EMBL/GenBank/DDBJ whole genome shotgun (WGS) entry which is preliminary data.</text>
</comment>
<gene>
    <name evidence="4" type="ORF">BHU72_04020</name>
</gene>
<dbReference type="SUPFAM" id="SSF46689">
    <property type="entry name" value="Homeodomain-like"/>
    <property type="match status" value="1"/>
</dbReference>
<reference evidence="4 5" key="1">
    <citation type="submission" date="2016-09" db="EMBL/GenBank/DDBJ databases">
        <title>Desulfuribacillus arsenicus sp. nov., an obligately anaerobic, dissimilatory arsenic- and antimonate-reducing bacterium isolated from anoxic sediments.</title>
        <authorList>
            <person name="Abin C.A."/>
            <person name="Hollibaugh J.T."/>
        </authorList>
    </citation>
    <scope>NUCLEOTIDE SEQUENCE [LARGE SCALE GENOMIC DNA]</scope>
    <source>
        <strain evidence="4 5">MLFW-2</strain>
    </source>
</reference>
<feature type="domain" description="HTH tetR-type" evidence="3">
    <location>
        <begin position="20"/>
        <end position="80"/>
    </location>
</feature>
<dbReference type="Gene3D" id="1.10.357.10">
    <property type="entry name" value="Tetracycline Repressor, domain 2"/>
    <property type="match status" value="1"/>
</dbReference>
<protein>
    <submittedName>
        <fullName evidence="4">TetR family transcriptional regulator</fullName>
    </submittedName>
</protein>
<keyword evidence="1 2" id="KW-0238">DNA-binding</keyword>
<dbReference type="InterPro" id="IPR050624">
    <property type="entry name" value="HTH-type_Tx_Regulator"/>
</dbReference>
<evidence type="ECO:0000313" key="5">
    <source>
        <dbReference type="Proteomes" id="UP000095255"/>
    </source>
</evidence>
<dbReference type="EMBL" id="MJAT01000022">
    <property type="protein sequence ID" value="OEH85271.1"/>
    <property type="molecule type" value="Genomic_DNA"/>
</dbReference>
<dbReference type="PANTHER" id="PTHR43479">
    <property type="entry name" value="ACREF/ENVCD OPERON REPRESSOR-RELATED"/>
    <property type="match status" value="1"/>
</dbReference>
<dbReference type="OrthoDB" id="9780824at2"/>
<proteinExistence type="predicted"/>
<dbReference type="Pfam" id="PF00440">
    <property type="entry name" value="TetR_N"/>
    <property type="match status" value="1"/>
</dbReference>
<sequence length="227" mass="26441">MSDKNWLDEILMLNDENTMSEKQKKIVAAAIEIFSEKGYASTSTNEIAKKAGVAEGTIFRHYKTKKDLLLSIVAPTLAKVVAPFLAKGFIKEVFEKDHQNYEQFIRTLLLNRYHFVKNHIPMVRIFLQEIAFQPELQSECKKIFTDNVYQSFQKITLHFQNKGEIVKFPPDTVIRMTMTTIIGFLMTRFLILPDQQWDDTIEMEDTIQFLMHGLANDHIEKEHSHIT</sequence>
<dbReference type="AlphaFoldDB" id="A0A1E5L578"/>
<dbReference type="GO" id="GO:0003677">
    <property type="term" value="F:DNA binding"/>
    <property type="evidence" value="ECO:0007669"/>
    <property type="project" value="UniProtKB-UniRule"/>
</dbReference>
<evidence type="ECO:0000256" key="2">
    <source>
        <dbReference type="PROSITE-ProRule" id="PRU00335"/>
    </source>
</evidence>
<dbReference type="RefSeq" id="WP_069702096.1">
    <property type="nucleotide sequence ID" value="NZ_MJAT01000022.1"/>
</dbReference>